<dbReference type="Pfam" id="PF00071">
    <property type="entry name" value="Ras"/>
    <property type="match status" value="1"/>
</dbReference>
<dbReference type="SMART" id="SM00174">
    <property type="entry name" value="RHO"/>
    <property type="match status" value="1"/>
</dbReference>
<evidence type="ECO:0000256" key="2">
    <source>
        <dbReference type="ARBA" id="ARBA00023134"/>
    </source>
</evidence>
<dbReference type="InterPro" id="IPR027417">
    <property type="entry name" value="P-loop_NTPase"/>
</dbReference>
<keyword evidence="2" id="KW-0342">GTP-binding</keyword>
<feature type="region of interest" description="Disordered" evidence="3">
    <location>
        <begin position="1"/>
        <end position="41"/>
    </location>
</feature>
<dbReference type="EMBL" id="FN648013">
    <property type="protein sequence ID" value="CBJ29277.1"/>
    <property type="molecule type" value="Genomic_DNA"/>
</dbReference>
<dbReference type="PROSITE" id="PS51421">
    <property type="entry name" value="RAS"/>
    <property type="match status" value="1"/>
</dbReference>
<dbReference type="EMBL" id="FN649737">
    <property type="protein sequence ID" value="CBJ29277.1"/>
    <property type="molecule type" value="Genomic_DNA"/>
</dbReference>
<evidence type="ECO:0000256" key="3">
    <source>
        <dbReference type="SAM" id="MobiDB-lite"/>
    </source>
</evidence>
<evidence type="ECO:0000256" key="1">
    <source>
        <dbReference type="ARBA" id="ARBA00022741"/>
    </source>
</evidence>
<dbReference type="PRINTS" id="PR00449">
    <property type="entry name" value="RASTRNSFRMNG"/>
</dbReference>
<dbReference type="STRING" id="2880.D7FK72"/>
<proteinExistence type="predicted"/>
<organism evidence="4 5">
    <name type="scientific">Ectocarpus siliculosus</name>
    <name type="common">Brown alga</name>
    <name type="synonym">Conferva siliculosa</name>
    <dbReference type="NCBI Taxonomy" id="2880"/>
    <lineage>
        <taxon>Eukaryota</taxon>
        <taxon>Sar</taxon>
        <taxon>Stramenopiles</taxon>
        <taxon>Ochrophyta</taxon>
        <taxon>PX clade</taxon>
        <taxon>Phaeophyceae</taxon>
        <taxon>Ectocarpales</taxon>
        <taxon>Ectocarpaceae</taxon>
        <taxon>Ectocarpus</taxon>
    </lineage>
</organism>
<reference evidence="4 5" key="1">
    <citation type="journal article" date="2010" name="Nature">
        <title>The Ectocarpus genome and the independent evolution of multicellularity in brown algae.</title>
        <authorList>
            <person name="Cock J.M."/>
            <person name="Sterck L."/>
            <person name="Rouze P."/>
            <person name="Scornet D."/>
            <person name="Allen A.E."/>
            <person name="Amoutzias G."/>
            <person name="Anthouard V."/>
            <person name="Artiguenave F."/>
            <person name="Aury J.M."/>
            <person name="Badger J.H."/>
            <person name="Beszteri B."/>
            <person name="Billiau K."/>
            <person name="Bonnet E."/>
            <person name="Bothwell J.H."/>
            <person name="Bowler C."/>
            <person name="Boyen C."/>
            <person name="Brownlee C."/>
            <person name="Carrano C.J."/>
            <person name="Charrier B."/>
            <person name="Cho G.Y."/>
            <person name="Coelho S.M."/>
            <person name="Collen J."/>
            <person name="Corre E."/>
            <person name="Da Silva C."/>
            <person name="Delage L."/>
            <person name="Delaroque N."/>
            <person name="Dittami S.M."/>
            <person name="Doulbeau S."/>
            <person name="Elias M."/>
            <person name="Farnham G."/>
            <person name="Gachon C.M."/>
            <person name="Gschloessl B."/>
            <person name="Heesch S."/>
            <person name="Jabbari K."/>
            <person name="Jubin C."/>
            <person name="Kawai H."/>
            <person name="Kimura K."/>
            <person name="Kloareg B."/>
            <person name="Kupper F.C."/>
            <person name="Lang D."/>
            <person name="Le Bail A."/>
            <person name="Leblanc C."/>
            <person name="Lerouge P."/>
            <person name="Lohr M."/>
            <person name="Lopez P.J."/>
            <person name="Martens C."/>
            <person name="Maumus F."/>
            <person name="Michel G."/>
            <person name="Miranda-Saavedra D."/>
            <person name="Morales J."/>
            <person name="Moreau H."/>
            <person name="Motomura T."/>
            <person name="Nagasato C."/>
            <person name="Napoli C.A."/>
            <person name="Nelson D.R."/>
            <person name="Nyvall-Collen P."/>
            <person name="Peters A.F."/>
            <person name="Pommier C."/>
            <person name="Potin P."/>
            <person name="Poulain J."/>
            <person name="Quesneville H."/>
            <person name="Read B."/>
            <person name="Rensing S.A."/>
            <person name="Ritter A."/>
            <person name="Rousvoal S."/>
            <person name="Samanta M."/>
            <person name="Samson G."/>
            <person name="Schroeder D.C."/>
            <person name="Segurens B."/>
            <person name="Strittmatter M."/>
            <person name="Tonon T."/>
            <person name="Tregear J.W."/>
            <person name="Valentin K."/>
            <person name="von Dassow P."/>
            <person name="Yamagishi T."/>
            <person name="Van de Peer Y."/>
            <person name="Wincker P."/>
        </authorList>
    </citation>
    <scope>NUCLEOTIDE SEQUENCE [LARGE SCALE GENOMIC DNA]</scope>
    <source>
        <strain evidence="5">Ec32 / CCAP1310/4</strain>
    </source>
</reference>
<dbReference type="GO" id="GO:0005525">
    <property type="term" value="F:GTP binding"/>
    <property type="evidence" value="ECO:0007669"/>
    <property type="project" value="UniProtKB-KW"/>
</dbReference>
<dbReference type="AlphaFoldDB" id="D7FK72"/>
<dbReference type="SMART" id="SM00175">
    <property type="entry name" value="RAB"/>
    <property type="match status" value="1"/>
</dbReference>
<evidence type="ECO:0000313" key="5">
    <source>
        <dbReference type="Proteomes" id="UP000002630"/>
    </source>
</evidence>
<dbReference type="SUPFAM" id="SSF52540">
    <property type="entry name" value="P-loop containing nucleoside triphosphate hydrolases"/>
    <property type="match status" value="1"/>
</dbReference>
<protein>
    <submittedName>
        <fullName evidence="4">Rab32L, RAB family GTPase</fullName>
    </submittedName>
</protein>
<dbReference type="Proteomes" id="UP000002630">
    <property type="component" value="Linkage Group LG12"/>
</dbReference>
<dbReference type="eggNOG" id="KOG4423">
    <property type="taxonomic scope" value="Eukaryota"/>
</dbReference>
<name>D7FK72_ECTSI</name>
<dbReference type="Gene3D" id="3.40.50.300">
    <property type="entry name" value="P-loop containing nucleotide triphosphate hydrolases"/>
    <property type="match status" value="1"/>
</dbReference>
<dbReference type="PANTHER" id="PTHR47977">
    <property type="entry name" value="RAS-RELATED PROTEIN RAB"/>
    <property type="match status" value="1"/>
</dbReference>
<dbReference type="OrthoDB" id="8830751at2759"/>
<dbReference type="InParanoid" id="D7FK72"/>
<evidence type="ECO:0000313" key="4">
    <source>
        <dbReference type="EMBL" id="CBJ29277.1"/>
    </source>
</evidence>
<dbReference type="InterPro" id="IPR001806">
    <property type="entry name" value="Small_GTPase"/>
</dbReference>
<accession>D7FK72</accession>
<keyword evidence="1" id="KW-0547">Nucleotide-binding</keyword>
<sequence length="297" mass="32242">MVVNKVSDSRRAKSTSGSPGDGLPAVSAPPGRRLPPEREGSMARINSRAQKFADSPGAKSSGTTMVKFMFLGDSECGKTAIVTRFATGTFDPVYKPTMDVDFTQSNVMVGEQRLRVALWQVSEKKEGSLATNTFRGLHGAFIVADIARQETFHGVAKFRQIIDEKLAEVGAGSLPVVLLANKSDRLGEDGVSLNKSSMDKLCKRHRLHGWYATSAKDNSNIDLAIKEVLRRALQGSARSAFGELEQDDVDALDEELTQLNGPGSDRERSPGQQILRDHQWFGTQNVSTKQGCACVVS</sequence>
<dbReference type="InterPro" id="IPR050227">
    <property type="entry name" value="Rab"/>
</dbReference>
<keyword evidence="5" id="KW-1185">Reference proteome</keyword>
<gene>
    <name evidence="4" type="primary">Rab32L</name>
    <name evidence="4" type="ORF">Esi_0142_0004</name>
</gene>
<dbReference type="PROSITE" id="PS51419">
    <property type="entry name" value="RAB"/>
    <property type="match status" value="1"/>
</dbReference>
<dbReference type="GO" id="GO:0003924">
    <property type="term" value="F:GTPase activity"/>
    <property type="evidence" value="ECO:0007669"/>
    <property type="project" value="InterPro"/>
</dbReference>
<dbReference type="SMART" id="SM00173">
    <property type="entry name" value="RAS"/>
    <property type="match status" value="1"/>
</dbReference>